<dbReference type="SUPFAM" id="SSF49401">
    <property type="entry name" value="Bacterial adhesins"/>
    <property type="match status" value="2"/>
</dbReference>
<protein>
    <submittedName>
        <fullName evidence="8">LPXTG cell wall anchor domain-containing protein</fullName>
    </submittedName>
</protein>
<dbReference type="NCBIfam" id="TIGR01167">
    <property type="entry name" value="LPXTG_anchor"/>
    <property type="match status" value="1"/>
</dbReference>
<gene>
    <name evidence="8" type="ORF">EGM181_11255</name>
</gene>
<sequence length="521" mass="55290">MLSKIAKVLVALLLTIPIFTGMEIVYGETDVGANLITDVSVVNSQNQEVTTLDEDESFRIDLKWSLEGLGDLKAGDKATIILPVEIEGVNNSYELYDENGHLVVNVTQVGNQLTFVFTEFVEQNNNVHGDFYFWTKFSEDITVDQINQLDFETVNGIKTIPLFIRGVEDTGTGALLTKQGLYLGTQEPKRTIDWRIYINSYDTNKVSIKNGRFIDTLGPHQALISTMARVVYGPSVTNPTYVDQVPIMLNSDGTFEIPLRDTSERIYITYKTETDGSLEQYTNKGTIQALINDSAAVHTTTGYTPKYGGGGSGTGETSTSSESTTASSESTTSSTSSESTTTSSESSESTTSSTSSESTTTSSASSESTTSSTSSESTTASSESSESTTSSTSSESTTTSSESSESTTSSTSSESTTASSASSESTTSSTSSESTTASSESTMSSPSNESTTNSISSESATSNSNGNSVDNSSLSAPKVSQSGAPPKNGGNPQLPQTGMTNDKWMILGGMLLISYVIYKRK</sequence>
<keyword evidence="2" id="KW-0134">Cell wall</keyword>
<dbReference type="AlphaFoldDB" id="A0AAE7MQL5"/>
<feature type="compositionally biased region" description="Polar residues" evidence="6">
    <location>
        <begin position="490"/>
        <end position="500"/>
    </location>
</feature>
<accession>A0AAE7MQL5</accession>
<evidence type="ECO:0000313" key="8">
    <source>
        <dbReference type="EMBL" id="QOG27793.1"/>
    </source>
</evidence>
<evidence type="ECO:0000256" key="1">
    <source>
        <dbReference type="ARBA" id="ARBA00004168"/>
    </source>
</evidence>
<dbReference type="RefSeq" id="WP_123836308.1">
    <property type="nucleotide sequence ID" value="NZ_CP050485.1"/>
</dbReference>
<name>A0AAE7MQL5_ENTGA</name>
<feature type="region of interest" description="Disordered" evidence="6">
    <location>
        <begin position="302"/>
        <end position="502"/>
    </location>
</feature>
<reference evidence="8 9" key="1">
    <citation type="submission" date="2020-03" db="EMBL/GenBank/DDBJ databases">
        <title>Characterization of ganglioside-mimicking enterococci.</title>
        <authorList>
            <person name="Patry R.T."/>
            <person name="Nothaft H."/>
            <person name="Bridger R."/>
            <person name="Shajahan A."/>
            <person name="Huynh S."/>
            <person name="Sanchez S."/>
            <person name="Azadi P."/>
            <person name="Cooper K."/>
            <person name="Miller W.G."/>
            <person name="Parker C.T."/>
            <person name="Wells L."/>
            <person name="Szymanski C.M."/>
        </authorList>
    </citation>
    <scope>NUCLEOTIDE SEQUENCE [LARGE SCALE GENOMIC DNA]</scope>
    <source>
        <strain evidence="8 9">EGM181</strain>
    </source>
</reference>
<dbReference type="InterPro" id="IPR008966">
    <property type="entry name" value="Adhesion_dom_sf"/>
</dbReference>
<organism evidence="8 9">
    <name type="scientific">Enterococcus gallinarum</name>
    <dbReference type="NCBI Taxonomy" id="1353"/>
    <lineage>
        <taxon>Bacteria</taxon>
        <taxon>Bacillati</taxon>
        <taxon>Bacillota</taxon>
        <taxon>Bacilli</taxon>
        <taxon>Lactobacillales</taxon>
        <taxon>Enterococcaceae</taxon>
        <taxon>Enterococcus</taxon>
    </lineage>
</organism>
<evidence type="ECO:0000256" key="3">
    <source>
        <dbReference type="ARBA" id="ARBA00022525"/>
    </source>
</evidence>
<evidence type="ECO:0000256" key="4">
    <source>
        <dbReference type="ARBA" id="ARBA00022729"/>
    </source>
</evidence>
<dbReference type="GO" id="GO:0007155">
    <property type="term" value="P:cell adhesion"/>
    <property type="evidence" value="ECO:0007669"/>
    <property type="project" value="InterPro"/>
</dbReference>
<evidence type="ECO:0000256" key="2">
    <source>
        <dbReference type="ARBA" id="ARBA00022512"/>
    </source>
</evidence>
<feature type="compositionally biased region" description="Low complexity" evidence="6">
    <location>
        <begin position="315"/>
        <end position="475"/>
    </location>
</feature>
<dbReference type="EMBL" id="CP050485">
    <property type="protein sequence ID" value="QOG27793.1"/>
    <property type="molecule type" value="Genomic_DNA"/>
</dbReference>
<comment type="subcellular location">
    <subcellularLocation>
        <location evidence="1">Secreted</location>
        <location evidence="1">Cell wall</location>
        <topology evidence="1">Peptidoglycan-anchor</topology>
    </subcellularLocation>
</comment>
<proteinExistence type="predicted"/>
<feature type="domain" description="SDR-like Ig" evidence="7">
    <location>
        <begin position="52"/>
        <end position="139"/>
    </location>
</feature>
<evidence type="ECO:0000313" key="9">
    <source>
        <dbReference type="Proteomes" id="UP000516696"/>
    </source>
</evidence>
<dbReference type="Proteomes" id="UP000516696">
    <property type="component" value="Chromosome"/>
</dbReference>
<dbReference type="InterPro" id="IPR011252">
    <property type="entry name" value="Fibrogen-bd_dom1"/>
</dbReference>
<dbReference type="Gene3D" id="2.60.40.1280">
    <property type="match status" value="1"/>
</dbReference>
<keyword evidence="3" id="KW-0964">Secreted</keyword>
<keyword evidence="4" id="KW-0732">Signal</keyword>
<dbReference type="InterPro" id="IPR041171">
    <property type="entry name" value="SDR_Ig"/>
</dbReference>
<evidence type="ECO:0000256" key="5">
    <source>
        <dbReference type="ARBA" id="ARBA00023088"/>
    </source>
</evidence>
<evidence type="ECO:0000256" key="6">
    <source>
        <dbReference type="SAM" id="MobiDB-lite"/>
    </source>
</evidence>
<evidence type="ECO:0000259" key="7">
    <source>
        <dbReference type="Pfam" id="PF17961"/>
    </source>
</evidence>
<dbReference type="Pfam" id="PF17961">
    <property type="entry name" value="Big_8"/>
    <property type="match status" value="1"/>
</dbReference>
<keyword evidence="5" id="KW-0572">Peptidoglycan-anchor</keyword>